<feature type="region of interest" description="Disordered" evidence="1">
    <location>
        <begin position="216"/>
        <end position="253"/>
    </location>
</feature>
<dbReference type="AlphaFoldDB" id="A0AAV5U0Y9"/>
<feature type="compositionally biased region" description="Basic and acidic residues" evidence="1">
    <location>
        <begin position="222"/>
        <end position="247"/>
    </location>
</feature>
<feature type="region of interest" description="Disordered" evidence="1">
    <location>
        <begin position="277"/>
        <end position="433"/>
    </location>
</feature>
<evidence type="ECO:0008006" key="5">
    <source>
        <dbReference type="Google" id="ProtNLM"/>
    </source>
</evidence>
<dbReference type="Proteomes" id="UP001432027">
    <property type="component" value="Unassembled WGS sequence"/>
</dbReference>
<feature type="region of interest" description="Disordered" evidence="1">
    <location>
        <begin position="456"/>
        <end position="479"/>
    </location>
</feature>
<keyword evidence="4" id="KW-1185">Reference proteome</keyword>
<evidence type="ECO:0000313" key="3">
    <source>
        <dbReference type="EMBL" id="GMT00008.1"/>
    </source>
</evidence>
<protein>
    <recommendedName>
        <fullName evidence="5">Activin types I and II receptor domain-containing protein</fullName>
    </recommendedName>
</protein>
<keyword evidence="2" id="KW-0472">Membrane</keyword>
<feature type="compositionally biased region" description="Low complexity" evidence="1">
    <location>
        <begin position="506"/>
        <end position="515"/>
    </location>
</feature>
<feature type="compositionally biased region" description="Basic and acidic residues" evidence="1">
    <location>
        <begin position="1"/>
        <end position="28"/>
    </location>
</feature>
<accession>A0AAV5U0Y9</accession>
<feature type="compositionally biased region" description="Basic and acidic residues" evidence="1">
    <location>
        <begin position="331"/>
        <end position="357"/>
    </location>
</feature>
<proteinExistence type="predicted"/>
<feature type="region of interest" description="Disordered" evidence="1">
    <location>
        <begin position="506"/>
        <end position="526"/>
    </location>
</feature>
<keyword evidence="2" id="KW-0812">Transmembrane</keyword>
<feature type="compositionally biased region" description="Pro residues" evidence="1">
    <location>
        <begin position="295"/>
        <end position="306"/>
    </location>
</feature>
<evidence type="ECO:0000256" key="1">
    <source>
        <dbReference type="SAM" id="MobiDB-lite"/>
    </source>
</evidence>
<feature type="transmembrane region" description="Helical" evidence="2">
    <location>
        <begin position="44"/>
        <end position="66"/>
    </location>
</feature>
<gene>
    <name evidence="3" type="ORF">PENTCL1PPCAC_22182</name>
</gene>
<evidence type="ECO:0000313" key="4">
    <source>
        <dbReference type="Proteomes" id="UP001432027"/>
    </source>
</evidence>
<name>A0AAV5U0Y9_9BILA</name>
<organism evidence="3 4">
    <name type="scientific">Pristionchus entomophagus</name>
    <dbReference type="NCBI Taxonomy" id="358040"/>
    <lineage>
        <taxon>Eukaryota</taxon>
        <taxon>Metazoa</taxon>
        <taxon>Ecdysozoa</taxon>
        <taxon>Nematoda</taxon>
        <taxon>Chromadorea</taxon>
        <taxon>Rhabditida</taxon>
        <taxon>Rhabditina</taxon>
        <taxon>Diplogasteromorpha</taxon>
        <taxon>Diplogasteroidea</taxon>
        <taxon>Neodiplogasteridae</taxon>
        <taxon>Pristionchus</taxon>
    </lineage>
</organism>
<comment type="caution">
    <text evidence="3">The sequence shown here is derived from an EMBL/GenBank/DDBJ whole genome shotgun (WGS) entry which is preliminary data.</text>
</comment>
<feature type="compositionally biased region" description="Low complexity" evidence="1">
    <location>
        <begin position="417"/>
        <end position="433"/>
    </location>
</feature>
<keyword evidence="2" id="KW-1133">Transmembrane helix</keyword>
<feature type="region of interest" description="Disordered" evidence="1">
    <location>
        <begin position="1"/>
        <end position="32"/>
    </location>
</feature>
<evidence type="ECO:0000256" key="2">
    <source>
        <dbReference type="SAM" id="Phobius"/>
    </source>
</evidence>
<sequence>MRRRRREDTEAVRREKEDGRGGEERSSRSVDQAQSDAFRIRLPLPGWSTMSLLVGVVLVMMMGGGVEGLQCQCSRSTESAHCSRELCDIKERDGKVPACVFVRDGPHQHYACIRVDEEKETGCRVMKGRGGGHTVACMCRDADMCNVDLADRVDDGGENQRILKVPAELIGEPSVVRVKAEKTREGRRHDVLLEPDRDDTLGVAPSVVDFFDEETEYGVGRGGKDGRGGGLIQRDRESWSEEEEKRGSSSYRVVHGVDNGQLVPLAVKRLGEEKRSKLDENVIDLTKPNYRRPDPPSPPRPPPPSHYDPTTRRPDWRQTGAQPIPRGPYEAAREEWEEKRRRQEMEQRAVHRVEWTTRSRLPAPPPSTTPLPPPPPSRPPTPFTIGRINSFVERPSPDPVPYPRQRWDDRPNPVPIPTTTTTTEATTPPSTRRAYSVSVSRYVVSTSTMTEVPYTTMTTTTPSTTTTTEPTTTTTTTTTTLAPTTTTSTVITTTTTTAAPTTTVRSTVAPSTTTTVHDEDMDEEGEEYDDVVLPAVMKSNTVPRVEEKDPDSGTINTIWTTVVVTAILIGALW</sequence>
<dbReference type="EMBL" id="BTSX01000005">
    <property type="protein sequence ID" value="GMT00008.1"/>
    <property type="molecule type" value="Genomic_DNA"/>
</dbReference>
<reference evidence="3" key="1">
    <citation type="submission" date="2023-10" db="EMBL/GenBank/DDBJ databases">
        <title>Genome assembly of Pristionchus species.</title>
        <authorList>
            <person name="Yoshida K."/>
            <person name="Sommer R.J."/>
        </authorList>
    </citation>
    <scope>NUCLEOTIDE SEQUENCE</scope>
    <source>
        <strain evidence="3">RS0144</strain>
    </source>
</reference>
<feature type="compositionally biased region" description="Pro residues" evidence="1">
    <location>
        <begin position="362"/>
        <end position="382"/>
    </location>
</feature>